<dbReference type="RefSeq" id="WP_173805126.1">
    <property type="nucleotide sequence ID" value="NZ_JABSNM010000007.1"/>
</dbReference>
<dbReference type="Pfam" id="PF00353">
    <property type="entry name" value="HemolysinCabind"/>
    <property type="match status" value="24"/>
</dbReference>
<organism evidence="6 7">
    <name type="scientific">Sphaerotilus uruguayifluvii</name>
    <dbReference type="NCBI Taxonomy" id="2735897"/>
    <lineage>
        <taxon>Bacteria</taxon>
        <taxon>Pseudomonadati</taxon>
        <taxon>Pseudomonadota</taxon>
        <taxon>Betaproteobacteria</taxon>
        <taxon>Burkholderiales</taxon>
        <taxon>Sphaerotilaceae</taxon>
        <taxon>Sphaerotilus</taxon>
    </lineage>
</organism>
<keyword evidence="7" id="KW-1185">Reference proteome</keyword>
<feature type="domain" description="Haemolysin-type calcium binding-related" evidence="5">
    <location>
        <begin position="1092"/>
        <end position="1133"/>
    </location>
</feature>
<dbReference type="SUPFAM" id="SSF51120">
    <property type="entry name" value="beta-Roll"/>
    <property type="match status" value="15"/>
</dbReference>
<dbReference type="PANTHER" id="PTHR38340:SF1">
    <property type="entry name" value="S-LAYER PROTEIN"/>
    <property type="match status" value="1"/>
</dbReference>
<sequence>MSTEWNGTAGDDFLDGGSGDDRIDAGAGNDFIADTSGENTLLGGTGDDLLIGRGTMAGGAGDDQIWSGDYGHADTYLFGLGDGQDSVSELGSGPAADGGTQLDTLQFGAGIGTDAVMLRRRDGDLAFVLASGESITFRDWFVDAAAQIERVVFADGSVWDRAMLRSIAIAGAGGDGADPLSGWEGSDRLDGGAGDDTLLGGAGNDTLAGGDGRDSLDGGTGNDSLSGGDGDDLLIDASGSNTLEGGAGSDLLGGSGTLAGGQGDDTLQSAQLSSADTYLFGRGDGRDTIIERGYGSAQGSTAVDRLLLGAGIDPAATAVSRSGDDLVLDFGGGDMVTLQGWFADTLARLEQIVFADGSVWGENQLALDVATLAGSDGDDRLAGWDGSDLIDGAAGDDRLEGRAGNDVLQGGDGRDTLDGGTGNDSLDGGQGNDTLLDLSGSNTLAGGAGDDLLIGRGTMAGGTGDDTLQAGAVDSADTYLFERGDGHDTLVESGYGPKQGSTTLLDRLLLGAGILPGQVDVTRQGNDLVLDIGGAEGGGDTITLKDWSVSSLNEIERIVFADGTVWTPDTIAARLIGVRGSDGDDRLDGGSGSDSLEGGAGRDTLDGREGADWLDGGAGDDLLHDESGANTLVGGQGDDRLEGRGTLVGGTGDDTMVSTDFWSGDTYRHALGDGQDRILDSGAATTLGGGIDLLELGAGIAPDAVVLERSGDDLRLVVGEGDSVTIEGWFADGTHPLEQIRFADGTVWTPATIASFSLPLVGGDGDDRLAGSDGADLIDGRGGQDTLEGGLGDDTLRGGDGDDRLEGGAGRNRLDGGAGQDWLQGSGTLAGGQGDDTLRSEATDSADTYLFEAGDGHDRIEETGLIDGSDVLQLGAGLDAATTRIVRAGSDLRLEFAGGDGVVLGGWFDDASHWIEQIRFADGSVWTLDTLRGLPIEAAGSEGGDTIAGWSGRDRISGGGGDDRLDGGDGSDTLLGDAGQDTLDGGDGSDTLDGGDGNDTLIDTRGRNLLQGGAGDDRLEGSGTLAGGTGDDTLAGAPLWSSDTYLFGRGDGHDRIVDVGQVPGGDSTLDDVLQFGAGIGAADVALRRDGADLRLEIGGSDSGDAVTIAGWFDDARQRIEQVRFADGTVWTLETLRGMATSLQGSAGDDRLVGWDGIDQLDGGAGADTMTGFGGDDLYRVDDAGDVVVEAAGGGIDRIDSSISLTLADQVEQLQLLGDAALDGRGNLLDNLLRGNAGANRIEGLAGADTLDGGAGSDTLIGGSGDDLYRVDAAGDVVVEAAGEGQDTVEAAVSWQLSAGIEELVLTGSARDGSGNALANRITGNAQANRLDGGSGADTLVGGAGDDTYVVDQAGDQIVELDGEGSDTVLASISLTLGATLENLTLLGSAALDATGNAAANRLDGNAAANRIDGGAGADTMAGGGGDDVYRVDDADDRIVELAGGGNDLVIASRSWTLADQIEQLQLEGDAARDGTGNTLANRIEGNAQANLLDGGSGDDTLLGGDGNDTLLGGAGNDLMSGGTGNDVYRVGSAGDRTVELDGQGTDRVEAALSWTLGESIEELVLLGSSAIDATGNALGNRLEGNAADNRLDGGAGNDTMIGGAGWDTYIVDSGGDQIVELAGGGTDSVIASVDLTLAAEVENLTLTGSALQGSGNALRNRLVGNAGGNRLDGGAGIDTMVGGAGDDTYVVDDAGDRVIELAGEGRDIVVSSAAWYTLEANVEWLSLSGSAHIGGAGNALDNLIEGNAGNNLLDGGAGDDTLVGGDGNDTLLGNSGSDLMVGGNGDDLYRIGIFTDEVVEYAGGGHDTIESHVSWVLGDHIEDLILAGTAYLSGTGNSADNRLTGNSGYNYLSGGEGNDTLDGGIGADTLVGGVGNDVFIVDSSADVIVEDDGEGTDLVLSSARSFTLADAVENLQLLGSAGLAATGNALGNTMTGNAGNNLLDGGAGNDRLLGGAGDDSLLGNSGNDTLIGGSGNDFYRVGASGDVVIEEAGEGIDTVEAHLSWTLGANIENLVLATTASLSGTGNALANVITGNAGNNQLDGGAGSDTLVGGAGNDIYLVDVAGDVVNEAAGNGFDIVISTATSYTLKANIEQLALSGNGAISGWGNDGDNLMTGSSADNLLDGGAGNDTLYGNAGNDTLYGNAGDDSMLGGTGDDLYRVASAGDTVVELAGEGSDSVEAYLNWTLAANVENATLYGSATALTGNALANRLVGNALANSLSGGDGADTLSGAAGADTLAGGSGADTYLFSRGSGADRVQENDASAGSTDLLAFSSGIATEQLWFRHLGNDLEVSIIGTSDSVTIDGWYLGTQHQVEQMRTSDGQTLLAADVDALVDAMAGFAAPALGQTTLSTSLRTTLQPVIAAAWN</sequence>
<evidence type="ECO:0000256" key="3">
    <source>
        <dbReference type="ARBA" id="ARBA00022837"/>
    </source>
</evidence>
<evidence type="ECO:0000313" key="7">
    <source>
        <dbReference type="Proteomes" id="UP001516061"/>
    </source>
</evidence>
<feature type="domain" description="Haemolysin-type calcium binding-related" evidence="5">
    <location>
        <begin position="891"/>
        <end position="930"/>
    </location>
</feature>
<dbReference type="Pfam" id="PF06594">
    <property type="entry name" value="HCBP_related"/>
    <property type="match status" value="7"/>
</dbReference>
<feature type="compositionally biased region" description="Basic and acidic residues" evidence="4">
    <location>
        <begin position="952"/>
        <end position="967"/>
    </location>
</feature>
<feature type="domain" description="Haemolysin-type calcium binding-related" evidence="5">
    <location>
        <begin position="130"/>
        <end position="162"/>
    </location>
</feature>
<feature type="region of interest" description="Disordered" evidence="4">
    <location>
        <begin position="394"/>
        <end position="434"/>
    </location>
</feature>
<dbReference type="InterPro" id="IPR011049">
    <property type="entry name" value="Serralysin-like_metalloprot_C"/>
</dbReference>
<feature type="region of interest" description="Disordered" evidence="4">
    <location>
        <begin position="1"/>
        <end position="20"/>
    </location>
</feature>
<dbReference type="PANTHER" id="PTHR38340">
    <property type="entry name" value="S-LAYER PROTEIN"/>
    <property type="match status" value="1"/>
</dbReference>
<evidence type="ECO:0000259" key="5">
    <source>
        <dbReference type="Pfam" id="PF06594"/>
    </source>
</evidence>
<feature type="domain" description="Haemolysin-type calcium binding-related" evidence="5">
    <location>
        <begin position="325"/>
        <end position="363"/>
    </location>
</feature>
<dbReference type="PRINTS" id="PR00313">
    <property type="entry name" value="CABNDNGRPT"/>
</dbReference>
<name>A0ABX2G1F9_9BURK</name>
<keyword evidence="3" id="KW-0106">Calcium</keyword>
<feature type="compositionally biased region" description="Basic and acidic residues" evidence="4">
    <location>
        <begin position="794"/>
        <end position="806"/>
    </location>
</feature>
<comment type="subcellular location">
    <subcellularLocation>
        <location evidence="1">Secreted</location>
    </subcellularLocation>
</comment>
<feature type="domain" description="Haemolysin-type calcium binding-related" evidence="5">
    <location>
        <begin position="527"/>
        <end position="569"/>
    </location>
</feature>
<dbReference type="EMBL" id="JABSNM010000007">
    <property type="protein sequence ID" value="NRT56148.1"/>
    <property type="molecule type" value="Genomic_DNA"/>
</dbReference>
<comment type="caution">
    <text evidence="6">The sequence shown here is derived from an EMBL/GenBank/DDBJ whole genome shotgun (WGS) entry which is preliminary data.</text>
</comment>
<feature type="region of interest" description="Disordered" evidence="4">
    <location>
        <begin position="942"/>
        <end position="1033"/>
    </location>
</feature>
<evidence type="ECO:0000256" key="2">
    <source>
        <dbReference type="ARBA" id="ARBA00022525"/>
    </source>
</evidence>
<dbReference type="PROSITE" id="PS00330">
    <property type="entry name" value="HEMOLYSIN_CALCIUM"/>
    <property type="match status" value="18"/>
</dbReference>
<dbReference type="Gene3D" id="2.150.10.10">
    <property type="entry name" value="Serralysin-like metalloprotease, C-terminal"/>
    <property type="match status" value="16"/>
</dbReference>
<dbReference type="Proteomes" id="UP001516061">
    <property type="component" value="Unassembled WGS sequence"/>
</dbReference>
<evidence type="ECO:0000256" key="1">
    <source>
        <dbReference type="ARBA" id="ARBA00004613"/>
    </source>
</evidence>
<feature type="region of interest" description="Disordered" evidence="4">
    <location>
        <begin position="582"/>
        <end position="649"/>
    </location>
</feature>
<dbReference type="InterPro" id="IPR018511">
    <property type="entry name" value="Hemolysin-typ_Ca-bd_CS"/>
</dbReference>
<feature type="domain" description="Haemolysin-type calcium binding-related" evidence="5">
    <location>
        <begin position="2292"/>
        <end position="2331"/>
    </location>
</feature>
<evidence type="ECO:0000313" key="6">
    <source>
        <dbReference type="EMBL" id="NRT56148.1"/>
    </source>
</evidence>
<gene>
    <name evidence="6" type="ORF">HNQ01_001884</name>
</gene>
<proteinExistence type="predicted"/>
<feature type="compositionally biased region" description="Low complexity" evidence="4">
    <location>
        <begin position="971"/>
        <end position="983"/>
    </location>
</feature>
<feature type="region of interest" description="Disordered" evidence="4">
    <location>
        <begin position="776"/>
        <end position="825"/>
    </location>
</feature>
<dbReference type="InterPro" id="IPR010566">
    <property type="entry name" value="Haemolys_ca-bd"/>
</dbReference>
<dbReference type="InterPro" id="IPR050557">
    <property type="entry name" value="RTX_toxin/Mannuronan_C5-epim"/>
</dbReference>
<feature type="region of interest" description="Disordered" evidence="4">
    <location>
        <begin position="176"/>
        <end position="231"/>
    </location>
</feature>
<feature type="compositionally biased region" description="Low complexity" evidence="4">
    <location>
        <begin position="195"/>
        <end position="208"/>
    </location>
</feature>
<protein>
    <submittedName>
        <fullName evidence="6">Ca2+-binding RTX toxin-like protein</fullName>
    </submittedName>
</protein>
<reference evidence="6 7" key="1">
    <citation type="submission" date="2020-05" db="EMBL/GenBank/DDBJ databases">
        <title>Genomic Encyclopedia of Type Strains, Phase IV (KMG-V): Genome sequencing to study the core and pangenomes of soil and plant-associated prokaryotes.</title>
        <authorList>
            <person name="Whitman W."/>
        </authorList>
    </citation>
    <scope>NUCLEOTIDE SEQUENCE [LARGE SCALE GENOMIC DNA]</scope>
    <source>
        <strain evidence="6 7">C29</strain>
    </source>
</reference>
<evidence type="ECO:0000256" key="4">
    <source>
        <dbReference type="SAM" id="MobiDB-lite"/>
    </source>
</evidence>
<keyword evidence="2" id="KW-0964">Secreted</keyword>
<accession>A0ABX2G1F9</accession>
<feature type="domain" description="Haemolysin-type calcium binding-related" evidence="5">
    <location>
        <begin position="714"/>
        <end position="752"/>
    </location>
</feature>
<dbReference type="InterPro" id="IPR001343">
    <property type="entry name" value="Hemolysn_Ca-bd"/>
</dbReference>